<dbReference type="EMBL" id="BSNV01000002">
    <property type="protein sequence ID" value="GLQ64598.1"/>
    <property type="molecule type" value="Genomic_DNA"/>
</dbReference>
<dbReference type="CDD" id="cd02966">
    <property type="entry name" value="TlpA_like_family"/>
    <property type="match status" value="1"/>
</dbReference>
<reference evidence="4" key="1">
    <citation type="journal article" date="2019" name="Int. J. Syst. Evol. Microbiol.">
        <title>The Global Catalogue of Microorganisms (GCM) 10K type strain sequencing project: providing services to taxonomists for standard genome sequencing and annotation.</title>
        <authorList>
            <consortium name="The Broad Institute Genomics Platform"/>
            <consortium name="The Broad Institute Genome Sequencing Center for Infectious Disease"/>
            <person name="Wu L."/>
            <person name="Ma J."/>
        </authorList>
    </citation>
    <scope>NUCLEOTIDE SEQUENCE [LARGE SCALE GENOMIC DNA]</scope>
    <source>
        <strain evidence="4">NBRC 3266</strain>
    </source>
</reference>
<dbReference type="PANTHER" id="PTHR42852:SF17">
    <property type="entry name" value="THIOREDOXIN-LIKE PROTEIN HI_1115"/>
    <property type="match status" value="1"/>
</dbReference>
<feature type="domain" description="Thioredoxin" evidence="2">
    <location>
        <begin position="43"/>
        <end position="189"/>
    </location>
</feature>
<dbReference type="RefSeq" id="WP_099285202.1">
    <property type="nucleotide sequence ID" value="NZ_BEWP01000001.1"/>
</dbReference>
<dbReference type="InterPro" id="IPR036249">
    <property type="entry name" value="Thioredoxin-like_sf"/>
</dbReference>
<keyword evidence="1" id="KW-0676">Redox-active center</keyword>
<evidence type="ECO:0000313" key="3">
    <source>
        <dbReference type="EMBL" id="GLQ64598.1"/>
    </source>
</evidence>
<gene>
    <name evidence="3" type="ORF">GCM10007870_01820</name>
</gene>
<proteinExistence type="predicted"/>
<protein>
    <recommendedName>
        <fullName evidence="2">Thioredoxin domain-containing protein</fullName>
    </recommendedName>
</protein>
<dbReference type="PANTHER" id="PTHR42852">
    <property type="entry name" value="THIOL:DISULFIDE INTERCHANGE PROTEIN DSBE"/>
    <property type="match status" value="1"/>
</dbReference>
<dbReference type="InterPro" id="IPR000866">
    <property type="entry name" value="AhpC/TSA"/>
</dbReference>
<dbReference type="InterPro" id="IPR013766">
    <property type="entry name" value="Thioredoxin_domain"/>
</dbReference>
<dbReference type="PROSITE" id="PS51352">
    <property type="entry name" value="THIOREDOXIN_2"/>
    <property type="match status" value="1"/>
</dbReference>
<evidence type="ECO:0000313" key="4">
    <source>
        <dbReference type="Proteomes" id="UP001156629"/>
    </source>
</evidence>
<dbReference type="Gene3D" id="3.40.30.10">
    <property type="entry name" value="Glutaredoxin"/>
    <property type="match status" value="1"/>
</dbReference>
<dbReference type="InterPro" id="IPR050553">
    <property type="entry name" value="Thioredoxin_ResA/DsbE_sf"/>
</dbReference>
<dbReference type="PROSITE" id="PS00194">
    <property type="entry name" value="THIOREDOXIN_1"/>
    <property type="match status" value="1"/>
</dbReference>
<organism evidence="3 4">
    <name type="scientific">Gluconobacter kondonii</name>
    <dbReference type="NCBI Taxonomy" id="941463"/>
    <lineage>
        <taxon>Bacteria</taxon>
        <taxon>Pseudomonadati</taxon>
        <taxon>Pseudomonadota</taxon>
        <taxon>Alphaproteobacteria</taxon>
        <taxon>Acetobacterales</taxon>
        <taxon>Acetobacteraceae</taxon>
        <taxon>Gluconobacter</taxon>
    </lineage>
</organism>
<dbReference type="InterPro" id="IPR017937">
    <property type="entry name" value="Thioredoxin_CS"/>
</dbReference>
<name>A0ABQ5WM63_9PROT</name>
<dbReference type="GeneID" id="76193300"/>
<dbReference type="SUPFAM" id="SSF52833">
    <property type="entry name" value="Thioredoxin-like"/>
    <property type="match status" value="1"/>
</dbReference>
<evidence type="ECO:0000259" key="2">
    <source>
        <dbReference type="PROSITE" id="PS51352"/>
    </source>
</evidence>
<accession>A0ABQ5WM63</accession>
<dbReference type="Pfam" id="PF00578">
    <property type="entry name" value="AhpC-TSA"/>
    <property type="match status" value="1"/>
</dbReference>
<evidence type="ECO:0000256" key="1">
    <source>
        <dbReference type="ARBA" id="ARBA00023284"/>
    </source>
</evidence>
<comment type="caution">
    <text evidence="3">The sequence shown here is derived from an EMBL/GenBank/DDBJ whole genome shotgun (WGS) entry which is preliminary data.</text>
</comment>
<sequence length="193" mass="19939">MSGGLASRRSLVLGTAGLAVLVGVGASKLAGTVVRRGMPIERLMPGRPVSESVTLSLSGPEGAHSSLVSRRGAPFLLHVWATWCPPCRHELPALVGFMRAWGTDCPVVPVAVSSGSPDDVRAFLGRNGIADLPAWTVDGTALKDWYRAAALAIPVTFLIDDAGRIRATAAGPLDWGASDAVGVLHQVLAATTA</sequence>
<dbReference type="Proteomes" id="UP001156629">
    <property type="component" value="Unassembled WGS sequence"/>
</dbReference>
<keyword evidence="4" id="KW-1185">Reference proteome</keyword>